<feature type="compositionally biased region" description="Basic and acidic residues" evidence="1">
    <location>
        <begin position="1"/>
        <end position="19"/>
    </location>
</feature>
<evidence type="ECO:0000256" key="1">
    <source>
        <dbReference type="SAM" id="MobiDB-lite"/>
    </source>
</evidence>
<organism evidence="2 3">
    <name type="scientific">Portunus trituberculatus</name>
    <name type="common">Swimming crab</name>
    <name type="synonym">Neptunus trituberculatus</name>
    <dbReference type="NCBI Taxonomy" id="210409"/>
    <lineage>
        <taxon>Eukaryota</taxon>
        <taxon>Metazoa</taxon>
        <taxon>Ecdysozoa</taxon>
        <taxon>Arthropoda</taxon>
        <taxon>Crustacea</taxon>
        <taxon>Multicrustacea</taxon>
        <taxon>Malacostraca</taxon>
        <taxon>Eumalacostraca</taxon>
        <taxon>Eucarida</taxon>
        <taxon>Decapoda</taxon>
        <taxon>Pleocyemata</taxon>
        <taxon>Brachyura</taxon>
        <taxon>Eubrachyura</taxon>
        <taxon>Portunoidea</taxon>
        <taxon>Portunidae</taxon>
        <taxon>Portuninae</taxon>
        <taxon>Portunus</taxon>
    </lineage>
</organism>
<dbReference type="Proteomes" id="UP000324222">
    <property type="component" value="Unassembled WGS sequence"/>
</dbReference>
<gene>
    <name evidence="2" type="ORF">E2C01_010412</name>
</gene>
<comment type="caution">
    <text evidence="2">The sequence shown here is derived from an EMBL/GenBank/DDBJ whole genome shotgun (WGS) entry which is preliminary data.</text>
</comment>
<reference evidence="2 3" key="1">
    <citation type="submission" date="2019-05" db="EMBL/GenBank/DDBJ databases">
        <title>Another draft genome of Portunus trituberculatus and its Hox gene families provides insights of decapod evolution.</title>
        <authorList>
            <person name="Jeong J.-H."/>
            <person name="Song I."/>
            <person name="Kim S."/>
            <person name="Choi T."/>
            <person name="Kim D."/>
            <person name="Ryu S."/>
            <person name="Kim W."/>
        </authorList>
    </citation>
    <scope>NUCLEOTIDE SEQUENCE [LARGE SCALE GENOMIC DNA]</scope>
    <source>
        <tissue evidence="2">Muscle</tissue>
    </source>
</reference>
<proteinExistence type="predicted"/>
<sequence>MEENEAHSAEVAWNRRDLQTTDGCEGGERRTGQGQQKYKLFSQSLVPSVEKDNIEVLPSPSTPRRFLFPASPWDAAGEAWRGPAGLRSGKSAPFDSQLSCLGEAKRRLSGSLAGRVGQVVSRDPRLS</sequence>
<dbReference type="EMBL" id="VSRR010000599">
    <property type="protein sequence ID" value="MPC17551.1"/>
    <property type="molecule type" value="Genomic_DNA"/>
</dbReference>
<name>A0A5B7D8D1_PORTR</name>
<evidence type="ECO:0000313" key="2">
    <source>
        <dbReference type="EMBL" id="MPC17551.1"/>
    </source>
</evidence>
<evidence type="ECO:0000313" key="3">
    <source>
        <dbReference type="Proteomes" id="UP000324222"/>
    </source>
</evidence>
<feature type="region of interest" description="Disordered" evidence="1">
    <location>
        <begin position="1"/>
        <end position="38"/>
    </location>
</feature>
<keyword evidence="3" id="KW-1185">Reference proteome</keyword>
<accession>A0A5B7D8D1</accession>
<dbReference type="AlphaFoldDB" id="A0A5B7D8D1"/>
<protein>
    <submittedName>
        <fullName evidence="2">Uncharacterized protein</fullName>
    </submittedName>
</protein>